<dbReference type="AlphaFoldDB" id="M7ZKF2"/>
<gene>
    <name evidence="1" type="ORF">TRIUR3_23210</name>
</gene>
<dbReference type="EMBL" id="KD107280">
    <property type="protein sequence ID" value="EMS60587.1"/>
    <property type="molecule type" value="Genomic_DNA"/>
</dbReference>
<protein>
    <recommendedName>
        <fullName evidence="2">Late embryogenesis abundant protein LEA-2 subgroup domain-containing protein</fullName>
    </recommendedName>
</protein>
<sequence length="247" mass="25748">MVGDEIRPSRRSVRDLDARYAVAAVVTAITVAIIARALVVSLRSEKLYIKLAHATVSMESYNDTLQPPRVDMSLTLQSYNPSGRAGISYTGVDVNILHRNSSLIASFPLMDGLIVGPNITLVTHLTIAMDAAEEVLAFVVNTVRDGSQVTGAVVHLNGTLHTQISGLSYTTGQTAQFHCSQVTIGNISAPAGGLLQTLGDSSCPEGSGEDAGGRREGGGEVWAMKVGGARGVARAACGGGGRRSAWS</sequence>
<accession>M7ZKF2</accession>
<reference evidence="1" key="1">
    <citation type="journal article" date="2013" name="Nature">
        <title>Draft genome of the wheat A-genome progenitor Triticum urartu.</title>
        <authorList>
            <person name="Ling H.Q."/>
            <person name="Zhao S."/>
            <person name="Liu D."/>
            <person name="Wang J."/>
            <person name="Sun H."/>
            <person name="Zhang C."/>
            <person name="Fan H."/>
            <person name="Li D."/>
            <person name="Dong L."/>
            <person name="Tao Y."/>
            <person name="Gao C."/>
            <person name="Wu H."/>
            <person name="Li Y."/>
            <person name="Cui Y."/>
            <person name="Guo X."/>
            <person name="Zheng S."/>
            <person name="Wang B."/>
            <person name="Yu K."/>
            <person name="Liang Q."/>
            <person name="Yang W."/>
            <person name="Lou X."/>
            <person name="Chen J."/>
            <person name="Feng M."/>
            <person name="Jian J."/>
            <person name="Zhang X."/>
            <person name="Luo G."/>
            <person name="Jiang Y."/>
            <person name="Liu J."/>
            <person name="Wang Z."/>
            <person name="Sha Y."/>
            <person name="Zhang B."/>
            <person name="Wu H."/>
            <person name="Tang D."/>
            <person name="Shen Q."/>
            <person name="Xue P."/>
            <person name="Zou S."/>
            <person name="Wang X."/>
            <person name="Liu X."/>
            <person name="Wang F."/>
            <person name="Yang Y."/>
            <person name="An X."/>
            <person name="Dong Z."/>
            <person name="Zhang K."/>
            <person name="Zhang X."/>
            <person name="Luo M.C."/>
            <person name="Dvorak J."/>
            <person name="Tong Y."/>
            <person name="Wang J."/>
            <person name="Yang H."/>
            <person name="Li Z."/>
            <person name="Wang D."/>
            <person name="Zhang A."/>
            <person name="Wang J."/>
        </authorList>
    </citation>
    <scope>NUCLEOTIDE SEQUENCE</scope>
</reference>
<evidence type="ECO:0000313" key="1">
    <source>
        <dbReference type="EMBL" id="EMS60587.1"/>
    </source>
</evidence>
<dbReference type="PANTHER" id="PTHR36480:SF10">
    <property type="entry name" value="LATE EMBRYOGENESIS ABUNDANT PROTEIN LEA-2 SUBGROUP DOMAIN-CONTAINING PROTEIN"/>
    <property type="match status" value="1"/>
</dbReference>
<dbReference type="PANTHER" id="PTHR36480">
    <property type="entry name" value="OS06G0118900 PROTEIN-RELATED"/>
    <property type="match status" value="1"/>
</dbReference>
<organism evidence="1">
    <name type="scientific">Triticum urartu</name>
    <name type="common">Red wild einkorn</name>
    <name type="synonym">Crithodium urartu</name>
    <dbReference type="NCBI Taxonomy" id="4572"/>
    <lineage>
        <taxon>Eukaryota</taxon>
        <taxon>Viridiplantae</taxon>
        <taxon>Streptophyta</taxon>
        <taxon>Embryophyta</taxon>
        <taxon>Tracheophyta</taxon>
        <taxon>Spermatophyta</taxon>
        <taxon>Magnoliopsida</taxon>
        <taxon>Liliopsida</taxon>
        <taxon>Poales</taxon>
        <taxon>Poaceae</taxon>
        <taxon>BOP clade</taxon>
        <taxon>Pooideae</taxon>
        <taxon>Triticodae</taxon>
        <taxon>Triticeae</taxon>
        <taxon>Triticinae</taxon>
        <taxon>Triticum</taxon>
    </lineage>
</organism>
<dbReference type="OMA" id="LNYTHGG"/>
<name>M7ZKF2_TRIUA</name>
<dbReference type="eggNOG" id="ENOG502R4VI">
    <property type="taxonomic scope" value="Eukaryota"/>
</dbReference>
<proteinExistence type="predicted"/>
<evidence type="ECO:0008006" key="2">
    <source>
        <dbReference type="Google" id="ProtNLM"/>
    </source>
</evidence>